<feature type="compositionally biased region" description="Low complexity" evidence="1">
    <location>
        <begin position="68"/>
        <end position="88"/>
    </location>
</feature>
<evidence type="ECO:0000313" key="3">
    <source>
        <dbReference type="Proteomes" id="UP000325081"/>
    </source>
</evidence>
<proteinExistence type="predicted"/>
<comment type="caution">
    <text evidence="2">The sequence shown here is derived from an EMBL/GenBank/DDBJ whole genome shotgun (WGS) entry which is preliminary data.</text>
</comment>
<evidence type="ECO:0000313" key="2">
    <source>
        <dbReference type="EMBL" id="GER31493.1"/>
    </source>
</evidence>
<keyword evidence="3" id="KW-1185">Reference proteome</keyword>
<dbReference type="Proteomes" id="UP000325081">
    <property type="component" value="Unassembled WGS sequence"/>
</dbReference>
<dbReference type="AlphaFoldDB" id="A0A5A7PF17"/>
<feature type="region of interest" description="Disordered" evidence="1">
    <location>
        <begin position="1"/>
        <end position="54"/>
    </location>
</feature>
<protein>
    <submittedName>
        <fullName evidence="2">Exocyst complex component 3-like protein</fullName>
    </submittedName>
</protein>
<sequence length="109" mass="11941">MGELMYHLSQHQQHYPSPPDLLHRHSHPTLSNPAGSAIPDFSSGRHSGEGHYTHRKPHYIPYLLQSKPLPETASAPPPAASRTPVTSPINAALSPLHPVRSALKSKLRP</sequence>
<name>A0A5A7PF17_STRAF</name>
<organism evidence="2 3">
    <name type="scientific">Striga asiatica</name>
    <name type="common">Asiatic witchweed</name>
    <name type="synonym">Buchnera asiatica</name>
    <dbReference type="NCBI Taxonomy" id="4170"/>
    <lineage>
        <taxon>Eukaryota</taxon>
        <taxon>Viridiplantae</taxon>
        <taxon>Streptophyta</taxon>
        <taxon>Embryophyta</taxon>
        <taxon>Tracheophyta</taxon>
        <taxon>Spermatophyta</taxon>
        <taxon>Magnoliopsida</taxon>
        <taxon>eudicotyledons</taxon>
        <taxon>Gunneridae</taxon>
        <taxon>Pentapetalae</taxon>
        <taxon>asterids</taxon>
        <taxon>lamiids</taxon>
        <taxon>Lamiales</taxon>
        <taxon>Orobanchaceae</taxon>
        <taxon>Buchnereae</taxon>
        <taxon>Striga</taxon>
    </lineage>
</organism>
<accession>A0A5A7PF17</accession>
<evidence type="ECO:0000256" key="1">
    <source>
        <dbReference type="SAM" id="MobiDB-lite"/>
    </source>
</evidence>
<feature type="region of interest" description="Disordered" evidence="1">
    <location>
        <begin position="67"/>
        <end position="109"/>
    </location>
</feature>
<reference evidence="3" key="1">
    <citation type="journal article" date="2019" name="Curr. Biol.">
        <title>Genome Sequence of Striga asiatica Provides Insight into the Evolution of Plant Parasitism.</title>
        <authorList>
            <person name="Yoshida S."/>
            <person name="Kim S."/>
            <person name="Wafula E.K."/>
            <person name="Tanskanen J."/>
            <person name="Kim Y.M."/>
            <person name="Honaas L."/>
            <person name="Yang Z."/>
            <person name="Spallek T."/>
            <person name="Conn C.E."/>
            <person name="Ichihashi Y."/>
            <person name="Cheong K."/>
            <person name="Cui S."/>
            <person name="Der J.P."/>
            <person name="Gundlach H."/>
            <person name="Jiao Y."/>
            <person name="Hori C."/>
            <person name="Ishida J.K."/>
            <person name="Kasahara H."/>
            <person name="Kiba T."/>
            <person name="Kim M.S."/>
            <person name="Koo N."/>
            <person name="Laohavisit A."/>
            <person name="Lee Y.H."/>
            <person name="Lumba S."/>
            <person name="McCourt P."/>
            <person name="Mortimer J.C."/>
            <person name="Mutuku J.M."/>
            <person name="Nomura T."/>
            <person name="Sasaki-Sekimoto Y."/>
            <person name="Seto Y."/>
            <person name="Wang Y."/>
            <person name="Wakatake T."/>
            <person name="Sakakibara H."/>
            <person name="Demura T."/>
            <person name="Yamaguchi S."/>
            <person name="Yoneyama K."/>
            <person name="Manabe R.I."/>
            <person name="Nelson D.C."/>
            <person name="Schulman A.H."/>
            <person name="Timko M.P."/>
            <person name="dePamphilis C.W."/>
            <person name="Choi D."/>
            <person name="Shirasu K."/>
        </authorList>
    </citation>
    <scope>NUCLEOTIDE SEQUENCE [LARGE SCALE GENOMIC DNA]</scope>
    <source>
        <strain evidence="3">cv. UVA1</strain>
    </source>
</reference>
<gene>
    <name evidence="2" type="ORF">STAS_07494</name>
</gene>
<dbReference type="EMBL" id="BKCP01004483">
    <property type="protein sequence ID" value="GER31493.1"/>
    <property type="molecule type" value="Genomic_DNA"/>
</dbReference>